<dbReference type="AlphaFoldDB" id="A0A8K0C366"/>
<evidence type="ECO:0008006" key="3">
    <source>
        <dbReference type="Google" id="ProtNLM"/>
    </source>
</evidence>
<comment type="caution">
    <text evidence="1">The sequence shown here is derived from an EMBL/GenBank/DDBJ whole genome shotgun (WGS) entry which is preliminary data.</text>
</comment>
<dbReference type="EMBL" id="VTPC01091301">
    <property type="protein sequence ID" value="KAF2878705.1"/>
    <property type="molecule type" value="Genomic_DNA"/>
</dbReference>
<accession>A0A8K0C366</accession>
<dbReference type="PANTHER" id="PTHR19446">
    <property type="entry name" value="REVERSE TRANSCRIPTASES"/>
    <property type="match status" value="1"/>
</dbReference>
<protein>
    <recommendedName>
        <fullName evidence="3">Reverse transcriptase domain-containing protein</fullName>
    </recommendedName>
</protein>
<evidence type="ECO:0000313" key="2">
    <source>
        <dbReference type="Proteomes" id="UP000801492"/>
    </source>
</evidence>
<gene>
    <name evidence="1" type="ORF">ILUMI_27457</name>
</gene>
<dbReference type="OrthoDB" id="6744528at2759"/>
<keyword evidence="2" id="KW-1185">Reference proteome</keyword>
<dbReference type="Proteomes" id="UP000801492">
    <property type="component" value="Unassembled WGS sequence"/>
</dbReference>
<sequence>MIISREEVEKNVKEITNGRSPGLVSIPTELIKYGGEAKITRLTKIMNRICSSLQIPIEWKKAYIRLIFKEGKKMTQTVTETEHTSSINRLFGKILQKRVRENIEDKLSKDQSDFMSVKSWTDNLFVLQQREYTRELRELKKGASIKKGEGNTKEGV</sequence>
<proteinExistence type="predicted"/>
<reference evidence="1" key="1">
    <citation type="submission" date="2019-08" db="EMBL/GenBank/DDBJ databases">
        <title>The genome of the North American firefly Photinus pyralis.</title>
        <authorList>
            <consortium name="Photinus pyralis genome working group"/>
            <person name="Fallon T.R."/>
            <person name="Sander Lower S.E."/>
            <person name="Weng J.-K."/>
        </authorList>
    </citation>
    <scope>NUCLEOTIDE SEQUENCE</scope>
    <source>
        <strain evidence="1">TRF0915ILg1</strain>
        <tissue evidence="1">Whole body</tissue>
    </source>
</reference>
<name>A0A8K0C366_IGNLU</name>
<organism evidence="1 2">
    <name type="scientific">Ignelater luminosus</name>
    <name type="common">Cucubano</name>
    <name type="synonym">Pyrophorus luminosus</name>
    <dbReference type="NCBI Taxonomy" id="2038154"/>
    <lineage>
        <taxon>Eukaryota</taxon>
        <taxon>Metazoa</taxon>
        <taxon>Ecdysozoa</taxon>
        <taxon>Arthropoda</taxon>
        <taxon>Hexapoda</taxon>
        <taxon>Insecta</taxon>
        <taxon>Pterygota</taxon>
        <taxon>Neoptera</taxon>
        <taxon>Endopterygota</taxon>
        <taxon>Coleoptera</taxon>
        <taxon>Polyphaga</taxon>
        <taxon>Elateriformia</taxon>
        <taxon>Elateroidea</taxon>
        <taxon>Elateridae</taxon>
        <taxon>Agrypninae</taxon>
        <taxon>Pyrophorini</taxon>
        <taxon>Ignelater</taxon>
    </lineage>
</organism>
<evidence type="ECO:0000313" key="1">
    <source>
        <dbReference type="EMBL" id="KAF2878705.1"/>
    </source>
</evidence>